<gene>
    <name evidence="2" type="ORF">ANN_13771</name>
</gene>
<evidence type="ECO:0000313" key="3">
    <source>
        <dbReference type="Proteomes" id="UP001148838"/>
    </source>
</evidence>
<reference evidence="2 3" key="1">
    <citation type="journal article" date="2022" name="Allergy">
        <title>Genome assembly and annotation of Periplaneta americana reveal a comprehensive cockroach allergen profile.</title>
        <authorList>
            <person name="Wang L."/>
            <person name="Xiong Q."/>
            <person name="Saelim N."/>
            <person name="Wang L."/>
            <person name="Nong W."/>
            <person name="Wan A.T."/>
            <person name="Shi M."/>
            <person name="Liu X."/>
            <person name="Cao Q."/>
            <person name="Hui J.H.L."/>
            <person name="Sookrung N."/>
            <person name="Leung T.F."/>
            <person name="Tungtrongchitr A."/>
            <person name="Tsui S.K.W."/>
        </authorList>
    </citation>
    <scope>NUCLEOTIDE SEQUENCE [LARGE SCALE GENOMIC DNA]</scope>
    <source>
        <strain evidence="2">PWHHKU_190912</strain>
    </source>
</reference>
<name>A0ABQ8SUG1_PERAM</name>
<dbReference type="PANTHER" id="PTHR34415:SF1">
    <property type="entry name" value="INTEGRASE CATALYTIC DOMAIN-CONTAINING PROTEIN"/>
    <property type="match status" value="1"/>
</dbReference>
<comment type="caution">
    <text evidence="2">The sequence shown here is derived from an EMBL/GenBank/DDBJ whole genome shotgun (WGS) entry which is preliminary data.</text>
</comment>
<protein>
    <recommendedName>
        <fullName evidence="1">DUF7869 domain-containing protein</fullName>
    </recommendedName>
</protein>
<sequence>MELQGKKPNRKKTENPKTFRNNTWEHMLFIAGSKIKICRPALCKLFQVSVRRLRVIQKKVLHNETFEERRGSHDNRPHKLESYVWVKLEGHLSMIPSEKSHYYGSKTNLNYFQNPNLNVKTLFEMFSKNFFEQTGKKLTMKYVTYFKFLKEHSNYAFKQPKTDICDFCSQCQNTLRSDPTDVCKVEYALHQRKAERYLSMKGDFILKTKTDPSYLVVEFDYSQNLPVLKLNVTSQFYKRLLWLYAFNVHIQNDSSSFMYCFMEMEAKKDSNSVASFLNHALRKKLSEFHNVKKVILLSDAYGGQNKNLVTTSFCSWLARVCQVEVTHLFPVRGHSFGHCDRNFGLMKSKLKKVETIPTALPYLSAMVECRTYPSPFEVCMDRTLIKDWRSGLNEYCLLPKSIAKGSVFKIQSYTQLKYTTNGTILCSPTYFSTFTPFRLWKQKYSTQQLKDIELSTVIKHQ</sequence>
<dbReference type="InterPro" id="IPR057191">
    <property type="entry name" value="DUF7869"/>
</dbReference>
<proteinExistence type="predicted"/>
<keyword evidence="3" id="KW-1185">Reference proteome</keyword>
<evidence type="ECO:0000259" key="1">
    <source>
        <dbReference type="Pfam" id="PF25273"/>
    </source>
</evidence>
<dbReference type="EMBL" id="JAJSOF020000019">
    <property type="protein sequence ID" value="KAJ4437833.1"/>
    <property type="molecule type" value="Genomic_DNA"/>
</dbReference>
<evidence type="ECO:0000313" key="2">
    <source>
        <dbReference type="EMBL" id="KAJ4437833.1"/>
    </source>
</evidence>
<organism evidence="2 3">
    <name type="scientific">Periplaneta americana</name>
    <name type="common">American cockroach</name>
    <name type="synonym">Blatta americana</name>
    <dbReference type="NCBI Taxonomy" id="6978"/>
    <lineage>
        <taxon>Eukaryota</taxon>
        <taxon>Metazoa</taxon>
        <taxon>Ecdysozoa</taxon>
        <taxon>Arthropoda</taxon>
        <taxon>Hexapoda</taxon>
        <taxon>Insecta</taxon>
        <taxon>Pterygota</taxon>
        <taxon>Neoptera</taxon>
        <taxon>Polyneoptera</taxon>
        <taxon>Dictyoptera</taxon>
        <taxon>Blattodea</taxon>
        <taxon>Blattoidea</taxon>
        <taxon>Blattidae</taxon>
        <taxon>Blattinae</taxon>
        <taxon>Periplaneta</taxon>
    </lineage>
</organism>
<feature type="domain" description="DUF7869" evidence="1">
    <location>
        <begin position="255"/>
        <end position="415"/>
    </location>
</feature>
<accession>A0ABQ8SUG1</accession>
<dbReference type="PANTHER" id="PTHR34415">
    <property type="entry name" value="INTEGRASE CATALYTIC DOMAIN-CONTAINING PROTEIN"/>
    <property type="match status" value="1"/>
</dbReference>
<dbReference type="Pfam" id="PF25273">
    <property type="entry name" value="DUF7869"/>
    <property type="match status" value="1"/>
</dbReference>
<dbReference type="Proteomes" id="UP001148838">
    <property type="component" value="Unassembled WGS sequence"/>
</dbReference>